<protein>
    <submittedName>
        <fullName evidence="1">Uncharacterized protein</fullName>
    </submittedName>
</protein>
<dbReference type="Ensembl" id="ENSCINT00000032378.1">
    <property type="protein sequence ID" value="ENSCINP00000035378.1"/>
    <property type="gene ID" value="ENSCING00000018937.1"/>
</dbReference>
<dbReference type="HOGENOM" id="CLU_3410567_0_0_1"/>
<reference evidence="1" key="4">
    <citation type="submission" date="2025-09" db="UniProtKB">
        <authorList>
            <consortium name="Ensembl"/>
        </authorList>
    </citation>
    <scope>IDENTIFICATION</scope>
</reference>
<reference evidence="1" key="3">
    <citation type="submission" date="2025-08" db="UniProtKB">
        <authorList>
            <consortium name="Ensembl"/>
        </authorList>
    </citation>
    <scope>IDENTIFICATION</scope>
</reference>
<name>H2Y0E4_CIOIN</name>
<dbReference type="Proteomes" id="UP000008144">
    <property type="component" value="Chromosome 2"/>
</dbReference>
<proteinExistence type="predicted"/>
<reference evidence="1" key="2">
    <citation type="journal article" date="2008" name="Genome Biol.">
        <title>Improved genome assembly and evidence-based global gene model set for the chordate Ciona intestinalis: new insight into intron and operon populations.</title>
        <authorList>
            <person name="Satou Y."/>
            <person name="Mineta K."/>
            <person name="Ogasawara M."/>
            <person name="Sasakura Y."/>
            <person name="Shoguchi E."/>
            <person name="Ueno K."/>
            <person name="Yamada L."/>
            <person name="Matsumoto J."/>
            <person name="Wasserscheid J."/>
            <person name="Dewar K."/>
            <person name="Wiley G.B."/>
            <person name="Macmil S.L."/>
            <person name="Roe B.A."/>
            <person name="Zeller R.W."/>
            <person name="Hastings K.E."/>
            <person name="Lemaire P."/>
            <person name="Lindquist E."/>
            <person name="Endo T."/>
            <person name="Hotta K."/>
            <person name="Inaba K."/>
        </authorList>
    </citation>
    <scope>NUCLEOTIDE SEQUENCE [LARGE SCALE GENOMIC DNA]</scope>
    <source>
        <strain evidence="1">wild type</strain>
    </source>
</reference>
<sequence>MKSWRCISVSEGIETVVVCLSPLFVTKTK</sequence>
<evidence type="ECO:0000313" key="2">
    <source>
        <dbReference type="Proteomes" id="UP000008144"/>
    </source>
</evidence>
<dbReference type="EMBL" id="EAAA01001550">
    <property type="status" value="NOT_ANNOTATED_CDS"/>
    <property type="molecule type" value="Genomic_DNA"/>
</dbReference>
<organism evidence="1 2">
    <name type="scientific">Ciona intestinalis</name>
    <name type="common">Transparent sea squirt</name>
    <name type="synonym">Ascidia intestinalis</name>
    <dbReference type="NCBI Taxonomy" id="7719"/>
    <lineage>
        <taxon>Eukaryota</taxon>
        <taxon>Metazoa</taxon>
        <taxon>Chordata</taxon>
        <taxon>Tunicata</taxon>
        <taxon>Ascidiacea</taxon>
        <taxon>Phlebobranchia</taxon>
        <taxon>Cionidae</taxon>
        <taxon>Ciona</taxon>
    </lineage>
</organism>
<dbReference type="InParanoid" id="H2Y0E4"/>
<dbReference type="AlphaFoldDB" id="H2Y0E4"/>
<reference evidence="2" key="1">
    <citation type="journal article" date="2002" name="Science">
        <title>The draft genome of Ciona intestinalis: insights into chordate and vertebrate origins.</title>
        <authorList>
            <person name="Dehal P."/>
            <person name="Satou Y."/>
            <person name="Campbell R.K."/>
            <person name="Chapman J."/>
            <person name="Degnan B."/>
            <person name="De Tomaso A."/>
            <person name="Davidson B."/>
            <person name="Di Gregorio A."/>
            <person name="Gelpke M."/>
            <person name="Goodstein D.M."/>
            <person name="Harafuji N."/>
            <person name="Hastings K.E."/>
            <person name="Ho I."/>
            <person name="Hotta K."/>
            <person name="Huang W."/>
            <person name="Kawashima T."/>
            <person name="Lemaire P."/>
            <person name="Martinez D."/>
            <person name="Meinertzhagen I.A."/>
            <person name="Necula S."/>
            <person name="Nonaka M."/>
            <person name="Putnam N."/>
            <person name="Rash S."/>
            <person name="Saiga H."/>
            <person name="Satake M."/>
            <person name="Terry A."/>
            <person name="Yamada L."/>
            <person name="Wang H.G."/>
            <person name="Awazu S."/>
            <person name="Azumi K."/>
            <person name="Boore J."/>
            <person name="Branno M."/>
            <person name="Chin-Bow S."/>
            <person name="DeSantis R."/>
            <person name="Doyle S."/>
            <person name="Francino P."/>
            <person name="Keys D.N."/>
            <person name="Haga S."/>
            <person name="Hayashi H."/>
            <person name="Hino K."/>
            <person name="Imai K.S."/>
            <person name="Inaba K."/>
            <person name="Kano S."/>
            <person name="Kobayashi K."/>
            <person name="Kobayashi M."/>
            <person name="Lee B.I."/>
            <person name="Makabe K.W."/>
            <person name="Manohar C."/>
            <person name="Matassi G."/>
            <person name="Medina M."/>
            <person name="Mochizuki Y."/>
            <person name="Mount S."/>
            <person name="Morishita T."/>
            <person name="Miura S."/>
            <person name="Nakayama A."/>
            <person name="Nishizaka S."/>
            <person name="Nomoto H."/>
            <person name="Ohta F."/>
            <person name="Oishi K."/>
            <person name="Rigoutsos I."/>
            <person name="Sano M."/>
            <person name="Sasaki A."/>
            <person name="Sasakura Y."/>
            <person name="Shoguchi E."/>
            <person name="Shin-i T."/>
            <person name="Spagnuolo A."/>
            <person name="Stainier D."/>
            <person name="Suzuki M.M."/>
            <person name="Tassy O."/>
            <person name="Takatori N."/>
            <person name="Tokuoka M."/>
            <person name="Yagi K."/>
            <person name="Yoshizaki F."/>
            <person name="Wada S."/>
            <person name="Zhang C."/>
            <person name="Hyatt P.D."/>
            <person name="Larimer F."/>
            <person name="Detter C."/>
            <person name="Doggett N."/>
            <person name="Glavina T."/>
            <person name="Hawkins T."/>
            <person name="Richardson P."/>
            <person name="Lucas S."/>
            <person name="Kohara Y."/>
            <person name="Levine M."/>
            <person name="Satoh N."/>
            <person name="Rokhsar D.S."/>
        </authorList>
    </citation>
    <scope>NUCLEOTIDE SEQUENCE [LARGE SCALE GENOMIC DNA]</scope>
</reference>
<accession>H2Y0E4</accession>
<keyword evidence="2" id="KW-1185">Reference proteome</keyword>
<evidence type="ECO:0000313" key="1">
    <source>
        <dbReference type="Ensembl" id="ENSCINP00000035378.1"/>
    </source>
</evidence>